<proteinExistence type="predicted"/>
<organism evidence="1 2">
    <name type="scientific">Akkermansia biwaensis</name>
    <dbReference type="NCBI Taxonomy" id="2946555"/>
    <lineage>
        <taxon>Bacteria</taxon>
        <taxon>Pseudomonadati</taxon>
        <taxon>Verrucomicrobiota</taxon>
        <taxon>Verrucomicrobiia</taxon>
        <taxon>Verrucomicrobiales</taxon>
        <taxon>Akkermansiaceae</taxon>
        <taxon>Akkermansia</taxon>
    </lineage>
</organism>
<evidence type="ECO:0000313" key="2">
    <source>
        <dbReference type="Proteomes" id="UP001062263"/>
    </source>
</evidence>
<dbReference type="Proteomes" id="UP001062263">
    <property type="component" value="Chromosome"/>
</dbReference>
<reference evidence="1" key="1">
    <citation type="submission" date="2022-06" db="EMBL/GenBank/DDBJ databases">
        <title>Akkermansia biwalacus sp. nov., an anaerobic mucin-degrading bacterium isolated from human intestine.</title>
        <authorList>
            <person name="Kobayashi Y."/>
            <person name="Inoue S."/>
            <person name="Kawahara T."/>
            <person name="Kohda N."/>
        </authorList>
    </citation>
    <scope>NUCLEOTIDE SEQUENCE</scope>
    <source>
        <strain evidence="1">WON2089</strain>
    </source>
</reference>
<sequence length="90" mass="10393">MMLQKWCKLDEIATMSDTETPIVVTPIPVYGSVTVISPQDQGKEHPQTYHLRESAIALMWSTRQGHEITAWVRDVLNNVWIVIRNEEEDD</sequence>
<name>A0ABM7ZI64_9BACT</name>
<keyword evidence="2" id="KW-1185">Reference proteome</keyword>
<dbReference type="EMBL" id="AP025943">
    <property type="protein sequence ID" value="BDL44462.1"/>
    <property type="molecule type" value="Genomic_DNA"/>
</dbReference>
<evidence type="ECO:0000313" key="1">
    <source>
        <dbReference type="EMBL" id="BDL44462.1"/>
    </source>
</evidence>
<accession>A0ABM7ZI64</accession>
<gene>
    <name evidence="1" type="ORF">Abiwalacus_20360</name>
</gene>
<protein>
    <submittedName>
        <fullName evidence="1">Uncharacterized protein</fullName>
    </submittedName>
</protein>